<reference evidence="1 2" key="1">
    <citation type="submission" date="2024-04" db="EMBL/GenBank/DDBJ databases">
        <title>Polymorphospora sp. isolated from Baiyangdian Lake in Xiong'an New Area.</title>
        <authorList>
            <person name="Zhang X."/>
            <person name="Liu J."/>
        </authorList>
    </citation>
    <scope>NUCLEOTIDE SEQUENCE [LARGE SCALE GENOMIC DNA]</scope>
    <source>
        <strain evidence="1 2">2-325</strain>
    </source>
</reference>
<sequence>MTATLKLTPLRVRVLRAVQRGEVLRYQGWTRTEKTKDIWKAADGSKTTVTGTCNDLANTQPRLIQPGRQLGLSIYSGRLWELTDAGEKALADHDAKEATR</sequence>
<dbReference type="EMBL" id="JBCGDC010000011">
    <property type="protein sequence ID" value="MFB6392670.1"/>
    <property type="molecule type" value="Genomic_DNA"/>
</dbReference>
<dbReference type="Proteomes" id="UP001582793">
    <property type="component" value="Unassembled WGS sequence"/>
</dbReference>
<evidence type="ECO:0000313" key="2">
    <source>
        <dbReference type="Proteomes" id="UP001582793"/>
    </source>
</evidence>
<accession>A0ABV5CL71</accession>
<evidence type="ECO:0000313" key="1">
    <source>
        <dbReference type="EMBL" id="MFB6392670.1"/>
    </source>
</evidence>
<gene>
    <name evidence="1" type="ORF">AAFH96_06060</name>
</gene>
<comment type="caution">
    <text evidence="1">The sequence shown here is derived from an EMBL/GenBank/DDBJ whole genome shotgun (WGS) entry which is preliminary data.</text>
</comment>
<dbReference type="RefSeq" id="WP_375733386.1">
    <property type="nucleotide sequence ID" value="NZ_JBCGDC010000011.1"/>
</dbReference>
<name>A0ABV5CL71_9ACTN</name>
<protein>
    <submittedName>
        <fullName evidence="1">Uncharacterized protein</fullName>
    </submittedName>
</protein>
<keyword evidence="2" id="KW-1185">Reference proteome</keyword>
<organism evidence="1 2">
    <name type="scientific">Polymorphospora lycopeni</name>
    <dbReference type="NCBI Taxonomy" id="3140240"/>
    <lineage>
        <taxon>Bacteria</taxon>
        <taxon>Bacillati</taxon>
        <taxon>Actinomycetota</taxon>
        <taxon>Actinomycetes</taxon>
        <taxon>Micromonosporales</taxon>
        <taxon>Micromonosporaceae</taxon>
        <taxon>Polymorphospora</taxon>
    </lineage>
</organism>
<proteinExistence type="predicted"/>